<comment type="caution">
    <text evidence="1">The sequence shown here is derived from an EMBL/GenBank/DDBJ whole genome shotgun (WGS) entry which is preliminary data.</text>
</comment>
<organism evidence="1 2">
    <name type="scientific">Eumeta variegata</name>
    <name type="common">Bagworm moth</name>
    <name type="synonym">Eumeta japonica</name>
    <dbReference type="NCBI Taxonomy" id="151549"/>
    <lineage>
        <taxon>Eukaryota</taxon>
        <taxon>Metazoa</taxon>
        <taxon>Ecdysozoa</taxon>
        <taxon>Arthropoda</taxon>
        <taxon>Hexapoda</taxon>
        <taxon>Insecta</taxon>
        <taxon>Pterygota</taxon>
        <taxon>Neoptera</taxon>
        <taxon>Endopterygota</taxon>
        <taxon>Lepidoptera</taxon>
        <taxon>Glossata</taxon>
        <taxon>Ditrysia</taxon>
        <taxon>Tineoidea</taxon>
        <taxon>Psychidae</taxon>
        <taxon>Oiketicinae</taxon>
        <taxon>Eumeta</taxon>
    </lineage>
</organism>
<keyword evidence="2" id="KW-1185">Reference proteome</keyword>
<evidence type="ECO:0000313" key="2">
    <source>
        <dbReference type="Proteomes" id="UP000299102"/>
    </source>
</evidence>
<dbReference type="AlphaFoldDB" id="A0A4C1T9W6"/>
<sequence>MAHWTGCHRRFAIPTSRVPTGQILYRQKIPGLGPTIRRANAPPPLDLFQGRNCVRSGVEIAVRDREQNRVGIRIEIERGTGIIEARA</sequence>
<dbReference type="EMBL" id="BGZK01000043">
    <property type="protein sequence ID" value="GBP10924.1"/>
    <property type="molecule type" value="Genomic_DNA"/>
</dbReference>
<protein>
    <submittedName>
        <fullName evidence="1">Uncharacterized protein</fullName>
    </submittedName>
</protein>
<proteinExistence type="predicted"/>
<accession>A0A4C1T9W6</accession>
<reference evidence="1 2" key="1">
    <citation type="journal article" date="2019" name="Commun. Biol.">
        <title>The bagworm genome reveals a unique fibroin gene that provides high tensile strength.</title>
        <authorList>
            <person name="Kono N."/>
            <person name="Nakamura H."/>
            <person name="Ohtoshi R."/>
            <person name="Tomita M."/>
            <person name="Numata K."/>
            <person name="Arakawa K."/>
        </authorList>
    </citation>
    <scope>NUCLEOTIDE SEQUENCE [LARGE SCALE GENOMIC DNA]</scope>
</reference>
<gene>
    <name evidence="1" type="ORF">EVAR_5493_1</name>
</gene>
<evidence type="ECO:0000313" key="1">
    <source>
        <dbReference type="EMBL" id="GBP10924.1"/>
    </source>
</evidence>
<name>A0A4C1T9W6_EUMVA</name>
<dbReference type="Proteomes" id="UP000299102">
    <property type="component" value="Unassembled WGS sequence"/>
</dbReference>